<dbReference type="InterPro" id="IPR036111">
    <property type="entry name" value="Mal/L-sulfo/L-lacto_DH-like_sf"/>
</dbReference>
<dbReference type="Gene3D" id="3.30.1370.60">
    <property type="entry name" value="Hypothetical oxidoreductase yiak, domain 2"/>
    <property type="match status" value="1"/>
</dbReference>
<dbReference type="Proteomes" id="UP000027920">
    <property type="component" value="Unassembled WGS sequence"/>
</dbReference>
<dbReference type="PANTHER" id="PTHR11091:SF0">
    <property type="entry name" value="MALATE DEHYDROGENASE"/>
    <property type="match status" value="1"/>
</dbReference>
<dbReference type="InterPro" id="IPR043144">
    <property type="entry name" value="Mal/L-sulf/L-lact_DH-like_ah"/>
</dbReference>
<evidence type="ECO:0008006" key="5">
    <source>
        <dbReference type="Google" id="ProtNLM"/>
    </source>
</evidence>
<keyword evidence="2" id="KW-0560">Oxidoreductase</keyword>
<evidence type="ECO:0000256" key="1">
    <source>
        <dbReference type="ARBA" id="ARBA00006056"/>
    </source>
</evidence>
<sequence length="328" mass="34432">MKVSVEGAQQLATVALRKLGYNAADTKIIADHLIDSELRGYGIAGLARILSIGERLGGKVPSHASEVTKDEATTAQIDGRDTLGYLVAHKATEVAIQKAKTMGVAAIGANNTYYTGMLSYYAEMAAAQDLVTIIASNTSPWVAPEGTHKALLGTNPFCVGIPTNDVPIIYDIGTSRIIHAQVLLAQRTGKPLPPDTAFDADGNSTTDPAAALEGALAIWGGAKGSGLAIAVQLLGVLAGSPALPPNLEDFGYFIIAVDPARFRPIDEFKREVGTLVDAFHAAPASGGLGSLRLPFERSNRVRDQTRADGGFEVDEVVLEKLKALVDDS</sequence>
<evidence type="ECO:0000313" key="4">
    <source>
        <dbReference type="Proteomes" id="UP000027920"/>
    </source>
</evidence>
<name>A0A072P9H5_9EURO</name>
<keyword evidence="4" id="KW-1185">Reference proteome</keyword>
<dbReference type="RefSeq" id="XP_013258513.1">
    <property type="nucleotide sequence ID" value="XM_013403059.1"/>
</dbReference>
<dbReference type="EMBL" id="AMGV01000006">
    <property type="protein sequence ID" value="KEF55923.1"/>
    <property type="molecule type" value="Genomic_DNA"/>
</dbReference>
<dbReference type="Gene3D" id="1.10.1530.10">
    <property type="match status" value="1"/>
</dbReference>
<accession>A0A072P9H5</accession>
<dbReference type="VEuPathDB" id="FungiDB:A1O9_07503"/>
<dbReference type="GeneID" id="25282417"/>
<dbReference type="PANTHER" id="PTHR11091">
    <property type="entry name" value="OXIDOREDUCTASE-RELATED"/>
    <property type="match status" value="1"/>
</dbReference>
<organism evidence="3 4">
    <name type="scientific">Exophiala aquamarina CBS 119918</name>
    <dbReference type="NCBI Taxonomy" id="1182545"/>
    <lineage>
        <taxon>Eukaryota</taxon>
        <taxon>Fungi</taxon>
        <taxon>Dikarya</taxon>
        <taxon>Ascomycota</taxon>
        <taxon>Pezizomycotina</taxon>
        <taxon>Eurotiomycetes</taxon>
        <taxon>Chaetothyriomycetidae</taxon>
        <taxon>Chaetothyriales</taxon>
        <taxon>Herpotrichiellaceae</taxon>
        <taxon>Exophiala</taxon>
    </lineage>
</organism>
<dbReference type="GO" id="GO:0016491">
    <property type="term" value="F:oxidoreductase activity"/>
    <property type="evidence" value="ECO:0007669"/>
    <property type="project" value="UniProtKB-KW"/>
</dbReference>
<proteinExistence type="inferred from homology"/>
<dbReference type="OrthoDB" id="7881616at2759"/>
<dbReference type="AlphaFoldDB" id="A0A072P9H5"/>
<gene>
    <name evidence="3" type="ORF">A1O9_07503</name>
</gene>
<evidence type="ECO:0000256" key="2">
    <source>
        <dbReference type="ARBA" id="ARBA00023002"/>
    </source>
</evidence>
<reference evidence="3 4" key="1">
    <citation type="submission" date="2013-03" db="EMBL/GenBank/DDBJ databases">
        <title>The Genome Sequence of Exophiala aquamarina CBS 119918.</title>
        <authorList>
            <consortium name="The Broad Institute Genomics Platform"/>
            <person name="Cuomo C."/>
            <person name="de Hoog S."/>
            <person name="Gorbushina A."/>
            <person name="Walker B."/>
            <person name="Young S.K."/>
            <person name="Zeng Q."/>
            <person name="Gargeya S."/>
            <person name="Fitzgerald M."/>
            <person name="Haas B."/>
            <person name="Abouelleil A."/>
            <person name="Allen A.W."/>
            <person name="Alvarado L."/>
            <person name="Arachchi H.M."/>
            <person name="Berlin A.M."/>
            <person name="Chapman S.B."/>
            <person name="Gainer-Dewar J."/>
            <person name="Goldberg J."/>
            <person name="Griggs A."/>
            <person name="Gujja S."/>
            <person name="Hansen M."/>
            <person name="Howarth C."/>
            <person name="Imamovic A."/>
            <person name="Ireland A."/>
            <person name="Larimer J."/>
            <person name="McCowan C."/>
            <person name="Murphy C."/>
            <person name="Pearson M."/>
            <person name="Poon T.W."/>
            <person name="Priest M."/>
            <person name="Roberts A."/>
            <person name="Saif S."/>
            <person name="Shea T."/>
            <person name="Sisk P."/>
            <person name="Sykes S."/>
            <person name="Wortman J."/>
            <person name="Nusbaum C."/>
            <person name="Birren B."/>
        </authorList>
    </citation>
    <scope>NUCLEOTIDE SEQUENCE [LARGE SCALE GENOMIC DNA]</scope>
    <source>
        <strain evidence="3 4">CBS 119918</strain>
    </source>
</reference>
<dbReference type="HOGENOM" id="CLU_040452_0_0_1"/>
<protein>
    <recommendedName>
        <fullName evidence="5">Alcohol dehydrogenase</fullName>
    </recommendedName>
</protein>
<comment type="similarity">
    <text evidence="1">Belongs to the LDH2/MDH2 oxidoreductase family.</text>
</comment>
<dbReference type="Pfam" id="PF02615">
    <property type="entry name" value="Ldh_2"/>
    <property type="match status" value="1"/>
</dbReference>
<dbReference type="InterPro" id="IPR043143">
    <property type="entry name" value="Mal/L-sulf/L-lact_DH-like_NADP"/>
</dbReference>
<evidence type="ECO:0000313" key="3">
    <source>
        <dbReference type="EMBL" id="KEF55923.1"/>
    </source>
</evidence>
<dbReference type="SUPFAM" id="SSF89733">
    <property type="entry name" value="L-sulfolactate dehydrogenase-like"/>
    <property type="match status" value="1"/>
</dbReference>
<dbReference type="InterPro" id="IPR003767">
    <property type="entry name" value="Malate/L-lactate_DH-like"/>
</dbReference>
<comment type="caution">
    <text evidence="3">The sequence shown here is derived from an EMBL/GenBank/DDBJ whole genome shotgun (WGS) entry which is preliminary data.</text>
</comment>
<dbReference type="STRING" id="1182545.A0A072P9H5"/>